<dbReference type="EMBL" id="LABX01000437">
    <property type="protein sequence ID" value="KMO24879.1"/>
    <property type="molecule type" value="Genomic_DNA"/>
</dbReference>
<dbReference type="Proteomes" id="UP000035929">
    <property type="component" value="Unassembled WGS sequence"/>
</dbReference>
<feature type="signal peptide" evidence="1">
    <location>
        <begin position="1"/>
        <end position="23"/>
    </location>
</feature>
<evidence type="ECO:0000256" key="1">
    <source>
        <dbReference type="SAM" id="SignalP"/>
    </source>
</evidence>
<evidence type="ECO:0000313" key="4">
    <source>
        <dbReference type="Proteomes" id="UP000035929"/>
    </source>
</evidence>
<sequence length="237" mass="25307">MTRNRTFPITAALAALATAPHLGACSLMPAGVDTTGSLPNRKQLAAVTNADRECLARAMYFESNRSSEEGLLAVGTVVMNRLESPAYPNSICGVVGQKRQFATGVLHKPMKDREREKAQQVADAILAGERHDKVGGAMFFHTAGYRFSYSNMHYVALAGGNAFYEKRPWYDREGATPRRAAAATQLAQAPSGAAGTARWTSHPVRVARGTPQTPLAELGPAHNICRVAAAETGRSPG</sequence>
<dbReference type="InterPro" id="IPR011105">
    <property type="entry name" value="Cell_wall_hydrolase_SleB"/>
</dbReference>
<organism evidence="3 4">
    <name type="scientific">Methylobacterium aquaticum</name>
    <dbReference type="NCBI Taxonomy" id="270351"/>
    <lineage>
        <taxon>Bacteria</taxon>
        <taxon>Pseudomonadati</taxon>
        <taxon>Pseudomonadota</taxon>
        <taxon>Alphaproteobacteria</taxon>
        <taxon>Hyphomicrobiales</taxon>
        <taxon>Methylobacteriaceae</taxon>
        <taxon>Methylobacterium</taxon>
    </lineage>
</organism>
<keyword evidence="3" id="KW-0378">Hydrolase</keyword>
<dbReference type="PATRIC" id="fig|270351.6.peg.5684"/>
<feature type="chain" id="PRO_5005280719" evidence="1">
    <location>
        <begin position="24"/>
        <end position="237"/>
    </location>
</feature>
<dbReference type="RefSeq" id="WP_048468064.1">
    <property type="nucleotide sequence ID" value="NZ_LABX01000437.1"/>
</dbReference>
<dbReference type="GO" id="GO:0016787">
    <property type="term" value="F:hydrolase activity"/>
    <property type="evidence" value="ECO:0007669"/>
    <property type="project" value="UniProtKB-KW"/>
</dbReference>
<accession>A0A0J6RUB4</accession>
<gene>
    <name evidence="3" type="ORF">VP06_33155</name>
</gene>
<evidence type="ECO:0000259" key="2">
    <source>
        <dbReference type="Pfam" id="PF07486"/>
    </source>
</evidence>
<dbReference type="OrthoDB" id="8433080at2"/>
<dbReference type="Pfam" id="PF07486">
    <property type="entry name" value="Hydrolase_2"/>
    <property type="match status" value="1"/>
</dbReference>
<protein>
    <submittedName>
        <fullName evidence="3">Cell wall hydrolase</fullName>
    </submittedName>
</protein>
<reference evidence="3 4" key="1">
    <citation type="submission" date="2015-03" db="EMBL/GenBank/DDBJ databases">
        <title>Genome sequencing of Methylobacterium aquaticum DSM16371 type strain.</title>
        <authorList>
            <person name="Chaudhry V."/>
            <person name="Patil P.B."/>
        </authorList>
    </citation>
    <scope>NUCLEOTIDE SEQUENCE [LARGE SCALE GENOMIC DNA]</scope>
    <source>
        <strain evidence="3 4">DSM 16371</strain>
    </source>
</reference>
<comment type="caution">
    <text evidence="3">The sequence shown here is derived from an EMBL/GenBank/DDBJ whole genome shotgun (WGS) entry which is preliminary data.</text>
</comment>
<dbReference type="AlphaFoldDB" id="A0A0J6RUB4"/>
<dbReference type="InterPro" id="IPR042047">
    <property type="entry name" value="SleB_dom1"/>
</dbReference>
<keyword evidence="1" id="KW-0732">Signal</keyword>
<name>A0A0J6RUB4_9HYPH</name>
<feature type="domain" description="Cell wall hydrolase SleB" evidence="2">
    <location>
        <begin position="67"/>
        <end position="164"/>
    </location>
</feature>
<dbReference type="Gene3D" id="1.10.10.2520">
    <property type="entry name" value="Cell wall hydrolase SleB, domain 1"/>
    <property type="match status" value="1"/>
</dbReference>
<evidence type="ECO:0000313" key="3">
    <source>
        <dbReference type="EMBL" id="KMO24879.1"/>
    </source>
</evidence>
<proteinExistence type="predicted"/>